<reference evidence="1 2" key="1">
    <citation type="submission" date="2020-08" db="EMBL/GenBank/DDBJ databases">
        <title>Genome public.</title>
        <authorList>
            <person name="Liu C."/>
            <person name="Sun Q."/>
        </authorList>
    </citation>
    <scope>NUCLEOTIDE SEQUENCE [LARGE SCALE GENOMIC DNA]</scope>
    <source>
        <strain evidence="1 2">BX1</strain>
    </source>
</reference>
<protein>
    <submittedName>
        <fullName evidence="1">GIY-YIG nuclease family protein</fullName>
    </submittedName>
</protein>
<dbReference type="EMBL" id="JACRTB010000007">
    <property type="protein sequence ID" value="MBC8575951.1"/>
    <property type="molecule type" value="Genomic_DNA"/>
</dbReference>
<comment type="caution">
    <text evidence="1">The sequence shown here is derived from an EMBL/GenBank/DDBJ whole genome shotgun (WGS) entry which is preliminary data.</text>
</comment>
<dbReference type="CDD" id="cd10451">
    <property type="entry name" value="GIY-YIG_LuxR_like"/>
    <property type="match status" value="1"/>
</dbReference>
<gene>
    <name evidence="1" type="ORF">H8717_05925</name>
</gene>
<proteinExistence type="predicted"/>
<name>A0ABR7NHR1_9FIRM</name>
<evidence type="ECO:0000313" key="2">
    <source>
        <dbReference type="Proteomes" id="UP000658131"/>
    </source>
</evidence>
<dbReference type="Proteomes" id="UP000658131">
    <property type="component" value="Unassembled WGS sequence"/>
</dbReference>
<accession>A0ABR7NHR1</accession>
<dbReference type="RefSeq" id="WP_262399515.1">
    <property type="nucleotide sequence ID" value="NZ_JACRTB010000007.1"/>
</dbReference>
<sequence length="123" mass="13682">MCSARKEWKDAYRGRTVVGGVFRIRCDAARESWLHGSTDLRGSQNRFAFSVSVGSCPEPAAAAAWKRHGPGGFTFEVLEELKKDETQTDREFAQDIGALFELWQERLREDGADETCGGPPVSE</sequence>
<evidence type="ECO:0000313" key="1">
    <source>
        <dbReference type="EMBL" id="MBC8575951.1"/>
    </source>
</evidence>
<dbReference type="Gene3D" id="3.40.1440.10">
    <property type="entry name" value="GIY-YIG endonuclease"/>
    <property type="match status" value="1"/>
</dbReference>
<dbReference type="InterPro" id="IPR035901">
    <property type="entry name" value="GIY-YIG_endonuc_sf"/>
</dbReference>
<keyword evidence="2" id="KW-1185">Reference proteome</keyword>
<organism evidence="1 2">
    <name type="scientific">Yanshouia hominis</name>
    <dbReference type="NCBI Taxonomy" id="2763673"/>
    <lineage>
        <taxon>Bacteria</taxon>
        <taxon>Bacillati</taxon>
        <taxon>Bacillota</taxon>
        <taxon>Clostridia</taxon>
        <taxon>Eubacteriales</taxon>
        <taxon>Oscillospiraceae</taxon>
        <taxon>Yanshouia</taxon>
    </lineage>
</organism>